<dbReference type="CDD" id="cd02197">
    <property type="entry name" value="HypE"/>
    <property type="match status" value="1"/>
</dbReference>
<feature type="domain" description="PurM-like C-terminal" evidence="3">
    <location>
        <begin position="168"/>
        <end position="320"/>
    </location>
</feature>
<dbReference type="RefSeq" id="WP_125741078.1">
    <property type="nucleotide sequence ID" value="NZ_RCOR01000018.1"/>
</dbReference>
<dbReference type="InterPro" id="IPR016188">
    <property type="entry name" value="PurM-like_N"/>
</dbReference>
<dbReference type="InterPro" id="IPR036676">
    <property type="entry name" value="PurM-like_C_sf"/>
</dbReference>
<dbReference type="InterPro" id="IPR010918">
    <property type="entry name" value="PurM-like_C_dom"/>
</dbReference>
<gene>
    <name evidence="4" type="primary">hypE</name>
    <name evidence="4" type="ORF">D9Q81_02615</name>
</gene>
<dbReference type="SUPFAM" id="SSF55326">
    <property type="entry name" value="PurM N-terminal domain-like"/>
    <property type="match status" value="1"/>
</dbReference>
<dbReference type="Gene3D" id="3.30.1330.10">
    <property type="entry name" value="PurM-like, N-terminal domain"/>
    <property type="match status" value="1"/>
</dbReference>
<dbReference type="EMBL" id="RCOR01000018">
    <property type="protein sequence ID" value="RSN69515.1"/>
    <property type="molecule type" value="Genomic_DNA"/>
</dbReference>
<name>A0A429G6T5_9CREN</name>
<dbReference type="SUPFAM" id="SSF56042">
    <property type="entry name" value="PurM C-terminal domain-like"/>
    <property type="match status" value="1"/>
</dbReference>
<dbReference type="Pfam" id="PF02769">
    <property type="entry name" value="AIRS_C"/>
    <property type="match status" value="1"/>
</dbReference>
<accession>A0A429G6T5</accession>
<comment type="caution">
    <text evidence="4">The sequence shown here is derived from an EMBL/GenBank/DDBJ whole genome shotgun (WGS) entry which is preliminary data.</text>
</comment>
<proteinExistence type="inferred from homology"/>
<evidence type="ECO:0000313" key="5">
    <source>
        <dbReference type="Proteomes" id="UP000278149"/>
    </source>
</evidence>
<dbReference type="NCBIfam" id="TIGR02124">
    <property type="entry name" value="hypE"/>
    <property type="match status" value="1"/>
</dbReference>
<dbReference type="Gene3D" id="3.90.650.10">
    <property type="entry name" value="PurM-like C-terminal domain"/>
    <property type="match status" value="1"/>
</dbReference>
<dbReference type="GO" id="GO:0051604">
    <property type="term" value="P:protein maturation"/>
    <property type="evidence" value="ECO:0007669"/>
    <property type="project" value="TreeGrafter"/>
</dbReference>
<dbReference type="Pfam" id="PF00586">
    <property type="entry name" value="AIRS"/>
    <property type="match status" value="1"/>
</dbReference>
<dbReference type="PIRSF" id="PIRSF005644">
    <property type="entry name" value="Hdrgns_mtr_HypE"/>
    <property type="match status" value="1"/>
</dbReference>
<organism evidence="4 5">
    <name type="scientific">Candidatus Korarchaeum cryptofilum</name>
    <dbReference type="NCBI Taxonomy" id="498846"/>
    <lineage>
        <taxon>Archaea</taxon>
        <taxon>Thermoproteota</taxon>
        <taxon>Candidatus Korarchaeia</taxon>
        <taxon>Candidatus Korarchaeales</taxon>
        <taxon>Candidatus Korarchaeaceae</taxon>
        <taxon>Candidatus Korarchaeum</taxon>
    </lineage>
</organism>
<feature type="domain" description="PurM-like N-terminal" evidence="2">
    <location>
        <begin position="45"/>
        <end position="158"/>
    </location>
</feature>
<dbReference type="PANTHER" id="PTHR30303">
    <property type="entry name" value="HYDROGENASE ISOENZYMES FORMATION PROTEIN HYPE"/>
    <property type="match status" value="1"/>
</dbReference>
<comment type="similarity">
    <text evidence="1">Belongs to the HypE family.</text>
</comment>
<dbReference type="PANTHER" id="PTHR30303:SF0">
    <property type="entry name" value="CARBAMOYL DEHYDRATASE HYPE"/>
    <property type="match status" value="1"/>
</dbReference>
<reference evidence="4 5" key="1">
    <citation type="submission" date="2018-10" db="EMBL/GenBank/DDBJ databases">
        <title>Co-occurring genomic capacity for anaerobic methane metabolism and dissimilatory sulfite reduction discovered in the Korarchaeota.</title>
        <authorList>
            <person name="Mckay L.J."/>
            <person name="Dlakic M."/>
            <person name="Fields M.W."/>
            <person name="Delmont T.O."/>
            <person name="Eren A.M."/>
            <person name="Jay Z.J."/>
            <person name="Klingelsmith K.B."/>
            <person name="Rusch D.B."/>
            <person name="Inskeep W.P."/>
        </authorList>
    </citation>
    <scope>NUCLEOTIDE SEQUENCE [LARGE SCALE GENOMIC DNA]</scope>
    <source>
        <strain evidence="4 5">WS</strain>
    </source>
</reference>
<evidence type="ECO:0000256" key="1">
    <source>
        <dbReference type="ARBA" id="ARBA00006243"/>
    </source>
</evidence>
<evidence type="ECO:0000259" key="2">
    <source>
        <dbReference type="Pfam" id="PF00586"/>
    </source>
</evidence>
<dbReference type="AlphaFoldDB" id="A0A429G6T5"/>
<dbReference type="Proteomes" id="UP000278149">
    <property type="component" value="Unassembled WGS sequence"/>
</dbReference>
<dbReference type="InterPro" id="IPR036921">
    <property type="entry name" value="PurM-like_N_sf"/>
</dbReference>
<protein>
    <submittedName>
        <fullName evidence="4">Hydrogenase expression/formation protein HypE</fullName>
    </submittedName>
</protein>
<sequence length="344" mass="36271">MEGSIKLSHGSGGKETSLILKSLILSALSEEELSLRGGVGLKELDDGAAIPLPDGTYLVVSIDAYTVNPPFFPGGDLGKLAACGTINDILMMGGEPKAILDSIVVEEGSPISDVRRIVNSFIGVLREEGVKLLGGDFKVMPRGQLDRYVVTTAGIGIAKRPIVDSSIKPGDKLIVTGTIGEHGAAILSAQEGIAVEGKLESDVNTLSKLMLPLLGAYGDKVHAAQDPTRGGLAQTLNEWAQKSGLFILVEERKIPMRDDVRAFTELLGIDPLALACEGRAVLGVEGDSAEDVLSFIKELGYEEASIIGEVRESEKYSGIVVMRTSVGGLRILEPPSGVIVPRIC</sequence>
<evidence type="ECO:0000259" key="3">
    <source>
        <dbReference type="Pfam" id="PF02769"/>
    </source>
</evidence>
<evidence type="ECO:0000313" key="4">
    <source>
        <dbReference type="EMBL" id="RSN69515.1"/>
    </source>
</evidence>
<dbReference type="InterPro" id="IPR011854">
    <property type="entry name" value="HypE"/>
</dbReference>